<protein>
    <recommendedName>
        <fullName evidence="4">HEAT repeat domain-containing protein</fullName>
    </recommendedName>
</protein>
<evidence type="ECO:0000256" key="1">
    <source>
        <dbReference type="SAM" id="SignalP"/>
    </source>
</evidence>
<organism evidence="2 3">
    <name type="scientific">Edaphobacter acidisoli</name>
    <dbReference type="NCBI Taxonomy" id="2040573"/>
    <lineage>
        <taxon>Bacteria</taxon>
        <taxon>Pseudomonadati</taxon>
        <taxon>Acidobacteriota</taxon>
        <taxon>Terriglobia</taxon>
        <taxon>Terriglobales</taxon>
        <taxon>Acidobacteriaceae</taxon>
        <taxon>Edaphobacter</taxon>
    </lineage>
</organism>
<feature type="chain" id="PRO_5037586403" description="HEAT repeat domain-containing protein" evidence="1">
    <location>
        <begin position="22"/>
        <end position="193"/>
    </location>
</feature>
<comment type="caution">
    <text evidence="2">The sequence shown here is derived from an EMBL/GenBank/DDBJ whole genome shotgun (WGS) entry which is preliminary data.</text>
</comment>
<dbReference type="AlphaFoldDB" id="A0A916RUM1"/>
<keyword evidence="1" id="KW-0732">Signal</keyword>
<evidence type="ECO:0000313" key="3">
    <source>
        <dbReference type="Proteomes" id="UP000648801"/>
    </source>
</evidence>
<reference evidence="2" key="1">
    <citation type="journal article" date="2014" name="Int. J. Syst. Evol. Microbiol.">
        <title>Complete genome sequence of Corynebacterium casei LMG S-19264T (=DSM 44701T), isolated from a smear-ripened cheese.</title>
        <authorList>
            <consortium name="US DOE Joint Genome Institute (JGI-PGF)"/>
            <person name="Walter F."/>
            <person name="Albersmeier A."/>
            <person name="Kalinowski J."/>
            <person name="Ruckert C."/>
        </authorList>
    </citation>
    <scope>NUCLEOTIDE SEQUENCE</scope>
    <source>
        <strain evidence="2">CGMCC 1.15447</strain>
    </source>
</reference>
<evidence type="ECO:0000313" key="2">
    <source>
        <dbReference type="EMBL" id="GGA71265.1"/>
    </source>
</evidence>
<gene>
    <name evidence="2" type="ORF">GCM10011507_23640</name>
</gene>
<dbReference type="Proteomes" id="UP000648801">
    <property type="component" value="Unassembled WGS sequence"/>
</dbReference>
<proteinExistence type="predicted"/>
<evidence type="ECO:0008006" key="4">
    <source>
        <dbReference type="Google" id="ProtNLM"/>
    </source>
</evidence>
<feature type="signal peptide" evidence="1">
    <location>
        <begin position="1"/>
        <end position="21"/>
    </location>
</feature>
<sequence length="193" mass="21142">MKISLILMAVLLGGLMHLASAEECTALASHSGKEAIEYLQTVNGDARTRSCVFAAFQDIASLPPEQATPLLIKYLDYERPLTDSEKQGVFLTSDRGNLYPAVQALFNIGSLHRGAVEPLLITYLGEDHSGDEQGFKSGVYLLYVLRHTPAAIEDLKARWTKTTDPAVSQRLHAAAQALLKWCLPRETCEDAAK</sequence>
<accession>A0A916RUM1</accession>
<reference evidence="2" key="2">
    <citation type="submission" date="2020-09" db="EMBL/GenBank/DDBJ databases">
        <authorList>
            <person name="Sun Q."/>
            <person name="Zhou Y."/>
        </authorList>
    </citation>
    <scope>NUCLEOTIDE SEQUENCE</scope>
    <source>
        <strain evidence="2">CGMCC 1.15447</strain>
    </source>
</reference>
<dbReference type="EMBL" id="BMJB01000001">
    <property type="protein sequence ID" value="GGA71265.1"/>
    <property type="molecule type" value="Genomic_DNA"/>
</dbReference>
<keyword evidence="3" id="KW-1185">Reference proteome</keyword>
<name>A0A916RUM1_9BACT</name>
<dbReference type="RefSeq" id="WP_188759452.1">
    <property type="nucleotide sequence ID" value="NZ_BMJB01000001.1"/>
</dbReference>